<feature type="domain" description="N-acetyltransferase" evidence="2">
    <location>
        <begin position="4"/>
        <end position="52"/>
    </location>
</feature>
<dbReference type="InterPro" id="IPR037800">
    <property type="entry name" value="GCN5"/>
</dbReference>
<reference evidence="4" key="1">
    <citation type="submission" date="2011-05" db="EMBL/GenBank/DDBJ databases">
        <authorList>
            <person name="Richards S.R."/>
            <person name="Qu J."/>
            <person name="Jiang H."/>
            <person name="Jhangiani S.N."/>
            <person name="Agravi P."/>
            <person name="Goodspeed R."/>
            <person name="Gross S."/>
            <person name="Mandapat C."/>
            <person name="Jackson L."/>
            <person name="Mathew T."/>
            <person name="Pu L."/>
            <person name="Thornton R."/>
            <person name="Saada N."/>
            <person name="Wilczek-Boney K.B."/>
            <person name="Lee S."/>
            <person name="Kovar C."/>
            <person name="Wu Y."/>
            <person name="Scherer S.E."/>
            <person name="Worley K.C."/>
            <person name="Muzny D.M."/>
            <person name="Gibbs R."/>
        </authorList>
    </citation>
    <scope>NUCLEOTIDE SEQUENCE</scope>
    <source>
        <strain evidence="4">Brora</strain>
    </source>
</reference>
<evidence type="ECO:0000259" key="2">
    <source>
        <dbReference type="Pfam" id="PF00583"/>
    </source>
</evidence>
<evidence type="ECO:0000256" key="1">
    <source>
        <dbReference type="ARBA" id="ARBA00023242"/>
    </source>
</evidence>
<dbReference type="SUPFAM" id="SSF55729">
    <property type="entry name" value="Acyl-CoA N-acyltransferases (Nat)"/>
    <property type="match status" value="1"/>
</dbReference>
<sequence length="104" mass="12050">MKPWDKRVIGGICFRTFPSQSFTEIVFCTLTSNEKAKGYGTHLMNHLKDYHVCLSSHITLSYIRQRIRLNSISDLELISEIKFFELSLDRSELNLIESEGHLSN</sequence>
<dbReference type="GO" id="GO:0140672">
    <property type="term" value="C:ATAC complex"/>
    <property type="evidence" value="ECO:0007669"/>
    <property type="project" value="TreeGrafter"/>
</dbReference>
<dbReference type="GO" id="GO:0045944">
    <property type="term" value="P:positive regulation of transcription by RNA polymerase II"/>
    <property type="evidence" value="ECO:0007669"/>
    <property type="project" value="TreeGrafter"/>
</dbReference>
<keyword evidence="1" id="KW-0539">Nucleus</keyword>
<dbReference type="STRING" id="126957.T1JPK4"/>
<proteinExistence type="predicted"/>
<dbReference type="GO" id="GO:0010484">
    <property type="term" value="F:histone H3 acetyltransferase activity"/>
    <property type="evidence" value="ECO:0007669"/>
    <property type="project" value="TreeGrafter"/>
</dbReference>
<dbReference type="Gene3D" id="3.40.630.30">
    <property type="match status" value="1"/>
</dbReference>
<dbReference type="eggNOG" id="KOG1472">
    <property type="taxonomic scope" value="Eukaryota"/>
</dbReference>
<organism evidence="3 4">
    <name type="scientific">Strigamia maritima</name>
    <name type="common">European centipede</name>
    <name type="synonym">Geophilus maritimus</name>
    <dbReference type="NCBI Taxonomy" id="126957"/>
    <lineage>
        <taxon>Eukaryota</taxon>
        <taxon>Metazoa</taxon>
        <taxon>Ecdysozoa</taxon>
        <taxon>Arthropoda</taxon>
        <taxon>Myriapoda</taxon>
        <taxon>Chilopoda</taxon>
        <taxon>Pleurostigmophora</taxon>
        <taxon>Geophilomorpha</taxon>
        <taxon>Linotaeniidae</taxon>
        <taxon>Strigamia</taxon>
    </lineage>
</organism>
<dbReference type="Pfam" id="PF00583">
    <property type="entry name" value="Acetyltransf_1"/>
    <property type="match status" value="1"/>
</dbReference>
<dbReference type="EMBL" id="AFFK01021857">
    <property type="status" value="NOT_ANNOTATED_CDS"/>
    <property type="molecule type" value="Genomic_DNA"/>
</dbReference>
<dbReference type="Proteomes" id="UP000014500">
    <property type="component" value="Unassembled WGS sequence"/>
</dbReference>
<name>T1JPK4_STRMM</name>
<dbReference type="PANTHER" id="PTHR45750">
    <property type="entry name" value="GH11602P"/>
    <property type="match status" value="1"/>
</dbReference>
<protein>
    <recommendedName>
        <fullName evidence="2">N-acetyltransferase domain-containing protein</fullName>
    </recommendedName>
</protein>
<dbReference type="AlphaFoldDB" id="T1JPK4"/>
<accession>T1JPK4</accession>
<dbReference type="EnsemblMetazoa" id="SMAR015781-RA">
    <property type="protein sequence ID" value="SMAR015781-PA"/>
    <property type="gene ID" value="SMAR015781"/>
</dbReference>
<dbReference type="PANTHER" id="PTHR45750:SF3">
    <property type="entry name" value="HISTONE ACETYLTRANSFERASE"/>
    <property type="match status" value="1"/>
</dbReference>
<reference evidence="3" key="2">
    <citation type="submission" date="2015-02" db="UniProtKB">
        <authorList>
            <consortium name="EnsemblMetazoa"/>
        </authorList>
    </citation>
    <scope>IDENTIFICATION</scope>
</reference>
<evidence type="ECO:0000313" key="3">
    <source>
        <dbReference type="EnsemblMetazoa" id="SMAR015781-PA"/>
    </source>
</evidence>
<dbReference type="HOGENOM" id="CLU_2253414_0_0_1"/>
<dbReference type="InterPro" id="IPR000182">
    <property type="entry name" value="GNAT_dom"/>
</dbReference>
<keyword evidence="4" id="KW-1185">Reference proteome</keyword>
<evidence type="ECO:0000313" key="4">
    <source>
        <dbReference type="Proteomes" id="UP000014500"/>
    </source>
</evidence>
<dbReference type="InterPro" id="IPR016181">
    <property type="entry name" value="Acyl_CoA_acyltransferase"/>
</dbReference>